<dbReference type="Pfam" id="PF01663">
    <property type="entry name" value="Phosphodiest"/>
    <property type="match status" value="1"/>
</dbReference>
<dbReference type="Gene3D" id="3.40.720.10">
    <property type="entry name" value="Alkaline Phosphatase, subunit A"/>
    <property type="match status" value="1"/>
</dbReference>
<comment type="caution">
    <text evidence="1">The sequence shown here is derived from an EMBL/GenBank/DDBJ whole genome shotgun (WGS) entry which is preliminary data.</text>
</comment>
<proteinExistence type="predicted"/>
<dbReference type="PIRSF" id="PIRSF031924">
    <property type="entry name" value="Pi-irrepressible_AP"/>
    <property type="match status" value="1"/>
</dbReference>
<reference evidence="1 2" key="1">
    <citation type="submission" date="2018-08" db="EMBL/GenBank/DDBJ databases">
        <title>A genome reference for cultivated species of the human gut microbiota.</title>
        <authorList>
            <person name="Zou Y."/>
            <person name="Xue W."/>
            <person name="Luo G."/>
        </authorList>
    </citation>
    <scope>NUCLEOTIDE SEQUENCE [LARGE SCALE GENOMIC DNA]</scope>
    <source>
        <strain evidence="1 2">AF24-2</strain>
    </source>
</reference>
<dbReference type="RefSeq" id="WP_118484937.1">
    <property type="nucleotide sequence ID" value="NZ_CAUELD010000070.1"/>
</dbReference>
<dbReference type="EMBL" id="QRUU01000050">
    <property type="protein sequence ID" value="RGR93872.1"/>
    <property type="molecule type" value="Genomic_DNA"/>
</dbReference>
<dbReference type="AlphaFoldDB" id="A0A412GGA5"/>
<dbReference type="SUPFAM" id="SSF53649">
    <property type="entry name" value="Alkaline phosphatase-like"/>
    <property type="match status" value="1"/>
</dbReference>
<evidence type="ECO:0000313" key="1">
    <source>
        <dbReference type="EMBL" id="RGR93872.1"/>
    </source>
</evidence>
<accession>A0A412GGA5</accession>
<sequence>MKERILTSLIAAFVITSLQAQTTPAVPRLVVGLTIDQLRSDYIEAFSALYGERGFKRLMREGRVYCNAEYDFINIDRSSAVASIYTGTTPYYNGIVGNRWMDRASLRIIKSVDDPAYMGVYTSESTSPQHLLVSTLSDELMVATCGNAEVYSIAPSREMAVLAAGHAAKGAFWLNDETGKWSGSTYYGSFPEWVTTYNDRDGLDFRIGNLVWGPYLPVTSYKYVTSDAKQLTFKHDFSDERTEKYKKFKTSPYANDEVNKLVDACLTYTNVGKDNVPDLLTLSYYAGNYAHMSNAEYAMEIQDMYVRLDNSIGDLLDLIDRKVGLNNTLFFITSTGYTDVDPKDPEQYKIPGGEFHIKRCGALLNMYLMAIYGSGQYVETYYDRQIYLNHKLIEDKKLNLTEILNRSSDFIVQMSGVRSAYSSQRLLLGAWTPRIDKIRNTFNPHLSGDIYIEVMPGWSVVDEYSQVTKVVRDNYSSAPLIFIGNNIKPEILYTPVKMATIAPTIAHFMRIRAPNAATAAPLTGIRK</sequence>
<dbReference type="Proteomes" id="UP000285864">
    <property type="component" value="Unassembled WGS sequence"/>
</dbReference>
<dbReference type="CDD" id="cd16016">
    <property type="entry name" value="AP-SPAP"/>
    <property type="match status" value="1"/>
</dbReference>
<dbReference type="InterPro" id="IPR002591">
    <property type="entry name" value="Phosphodiest/P_Trfase"/>
</dbReference>
<evidence type="ECO:0000313" key="2">
    <source>
        <dbReference type="Proteomes" id="UP000285864"/>
    </source>
</evidence>
<dbReference type="Gene3D" id="3.30.1360.150">
    <property type="match status" value="1"/>
</dbReference>
<protein>
    <submittedName>
        <fullName evidence="1">Alkaline phosphatase family protein</fullName>
    </submittedName>
</protein>
<keyword evidence="2" id="KW-1185">Reference proteome</keyword>
<dbReference type="GO" id="GO:0004035">
    <property type="term" value="F:alkaline phosphatase activity"/>
    <property type="evidence" value="ECO:0007669"/>
    <property type="project" value="InterPro"/>
</dbReference>
<dbReference type="InterPro" id="IPR026263">
    <property type="entry name" value="Alkaline_phosphatase_prok"/>
</dbReference>
<organism evidence="1 2">
    <name type="scientific">Phocaeicola coprocola</name>
    <dbReference type="NCBI Taxonomy" id="310298"/>
    <lineage>
        <taxon>Bacteria</taxon>
        <taxon>Pseudomonadati</taxon>
        <taxon>Bacteroidota</taxon>
        <taxon>Bacteroidia</taxon>
        <taxon>Bacteroidales</taxon>
        <taxon>Bacteroidaceae</taxon>
        <taxon>Phocaeicola</taxon>
    </lineage>
</organism>
<dbReference type="InterPro" id="IPR017850">
    <property type="entry name" value="Alkaline_phosphatase_core_sf"/>
</dbReference>
<name>A0A412GGA5_9BACT</name>
<gene>
    <name evidence="1" type="ORF">DWY20_10935</name>
</gene>